<accession>A0ACC1JEE1</accession>
<dbReference type="Proteomes" id="UP001150603">
    <property type="component" value="Unassembled WGS sequence"/>
</dbReference>
<name>A0ACC1JEE1_9FUNG</name>
<evidence type="ECO:0000313" key="2">
    <source>
        <dbReference type="Proteomes" id="UP001150603"/>
    </source>
</evidence>
<dbReference type="EMBL" id="JANBPW010000557">
    <property type="protein sequence ID" value="KAJ1949067.1"/>
    <property type="molecule type" value="Genomic_DNA"/>
</dbReference>
<comment type="caution">
    <text evidence="1">The sequence shown here is derived from an EMBL/GenBank/DDBJ whole genome shotgun (WGS) entry which is preliminary data.</text>
</comment>
<reference evidence="1" key="1">
    <citation type="submission" date="2022-07" db="EMBL/GenBank/DDBJ databases">
        <title>Phylogenomic reconstructions and comparative analyses of Kickxellomycotina fungi.</title>
        <authorList>
            <person name="Reynolds N.K."/>
            <person name="Stajich J.E."/>
            <person name="Barry K."/>
            <person name="Grigoriev I.V."/>
            <person name="Crous P."/>
            <person name="Smith M.E."/>
        </authorList>
    </citation>
    <scope>NUCLEOTIDE SEQUENCE</scope>
    <source>
        <strain evidence="1">NRRL 5244</strain>
    </source>
</reference>
<gene>
    <name evidence="1" type="ORF">FBU59_001312</name>
</gene>
<sequence length="315" mass="35013">MASDRDTLVEFGFPAVRIDKALKATQGKGLQAALDWLDSHQNDAGIDDPIEEAPAPTVESTTSTDEAPAASAQSLVCNECGKQFSSHDKASYHASKSGHSDFSESTEAVKPLTEEEKAEKFAQLQAKIAAKRKAQADKDKEEQKRNELIRRKAGQGEQEIREKLQEQEQLKAIAKQRQEKELDKLAKQRIKEQIESDRREREARRRRDSAQDAAKQQQPKQSMLQAGVPKVAAGDQARLQIRPMSKGFGNIGHITHVFESSQTLADVVSFVKRETGISHFKLATTFPRKEFSERHQTRTLAELGLAPSAALAMTE</sequence>
<protein>
    <submittedName>
        <fullName evidence="1">Uncharacterized protein</fullName>
    </submittedName>
</protein>
<organism evidence="1 2">
    <name type="scientific">Linderina macrospora</name>
    <dbReference type="NCBI Taxonomy" id="4868"/>
    <lineage>
        <taxon>Eukaryota</taxon>
        <taxon>Fungi</taxon>
        <taxon>Fungi incertae sedis</taxon>
        <taxon>Zoopagomycota</taxon>
        <taxon>Kickxellomycotina</taxon>
        <taxon>Kickxellomycetes</taxon>
        <taxon>Kickxellales</taxon>
        <taxon>Kickxellaceae</taxon>
        <taxon>Linderina</taxon>
    </lineage>
</organism>
<evidence type="ECO:0000313" key="1">
    <source>
        <dbReference type="EMBL" id="KAJ1949067.1"/>
    </source>
</evidence>
<proteinExistence type="predicted"/>
<keyword evidence="2" id="KW-1185">Reference proteome</keyword>